<dbReference type="InterPro" id="IPR036388">
    <property type="entry name" value="WH-like_DNA-bd_sf"/>
</dbReference>
<dbReference type="InterPro" id="IPR039422">
    <property type="entry name" value="MarR/SlyA-like"/>
</dbReference>
<evidence type="ECO:0000259" key="1">
    <source>
        <dbReference type="PROSITE" id="PS50995"/>
    </source>
</evidence>
<reference evidence="2 3" key="1">
    <citation type="submission" date="2023-07" db="EMBL/GenBank/DDBJ databases">
        <title>Protaetiibacter sp. nov WY-16 isolated from soil.</title>
        <authorList>
            <person name="Liu B."/>
            <person name="Wan Y."/>
        </authorList>
    </citation>
    <scope>NUCLEOTIDE SEQUENCE [LARGE SCALE GENOMIC DNA]</scope>
    <source>
        <strain evidence="2 3">WY-16</strain>
    </source>
</reference>
<dbReference type="Gene3D" id="1.10.10.10">
    <property type="entry name" value="Winged helix-like DNA-binding domain superfamily/Winged helix DNA-binding domain"/>
    <property type="match status" value="1"/>
</dbReference>
<dbReference type="Proteomes" id="UP001241072">
    <property type="component" value="Unassembled WGS sequence"/>
</dbReference>
<keyword evidence="3" id="KW-1185">Reference proteome</keyword>
<dbReference type="PROSITE" id="PS50995">
    <property type="entry name" value="HTH_MARR_2"/>
    <property type="match status" value="1"/>
</dbReference>
<gene>
    <name evidence="2" type="ORF">Q5716_12270</name>
</gene>
<dbReference type="SUPFAM" id="SSF46785">
    <property type="entry name" value="Winged helix' DNA-binding domain"/>
    <property type="match status" value="1"/>
</dbReference>
<dbReference type="SMART" id="SM00347">
    <property type="entry name" value="HTH_MARR"/>
    <property type="match status" value="1"/>
</dbReference>
<dbReference type="EMBL" id="JAUQUB010000003">
    <property type="protein sequence ID" value="MDO7883004.1"/>
    <property type="molecule type" value="Genomic_DNA"/>
</dbReference>
<organism evidence="2 3">
    <name type="scientific">Antiquaquibacter soli</name>
    <dbReference type="NCBI Taxonomy" id="3064523"/>
    <lineage>
        <taxon>Bacteria</taxon>
        <taxon>Bacillati</taxon>
        <taxon>Actinomycetota</taxon>
        <taxon>Actinomycetes</taxon>
        <taxon>Micrococcales</taxon>
        <taxon>Microbacteriaceae</taxon>
        <taxon>Antiquaquibacter</taxon>
    </lineage>
</organism>
<dbReference type="Pfam" id="PF12802">
    <property type="entry name" value="MarR_2"/>
    <property type="match status" value="1"/>
</dbReference>
<feature type="domain" description="HTH marR-type" evidence="1">
    <location>
        <begin position="5"/>
        <end position="141"/>
    </location>
</feature>
<dbReference type="PANTHER" id="PTHR33164">
    <property type="entry name" value="TRANSCRIPTIONAL REGULATOR, MARR FAMILY"/>
    <property type="match status" value="1"/>
</dbReference>
<dbReference type="RefSeq" id="WP_305003434.1">
    <property type="nucleotide sequence ID" value="NZ_JAUQUB010000003.1"/>
</dbReference>
<dbReference type="PRINTS" id="PR00598">
    <property type="entry name" value="HTHMARR"/>
</dbReference>
<name>A0ABT9BPY3_9MICO</name>
<dbReference type="PANTHER" id="PTHR33164:SF99">
    <property type="entry name" value="MARR FAMILY REGULATORY PROTEIN"/>
    <property type="match status" value="1"/>
</dbReference>
<dbReference type="InterPro" id="IPR036390">
    <property type="entry name" value="WH_DNA-bd_sf"/>
</dbReference>
<sequence length="144" mass="15758">MDARQQEAWRALVMLAHSLDEALDRQSRRDGGIPHAYYKLLVFLYEAGEHRLTMSELAAELGYSTSRLTHAVASLERSGWVRRSKSASDRRVTHLELTGAGEGVVRAVTPGQVAEVRLPALHGLADAELETLAALATGISARLR</sequence>
<protein>
    <submittedName>
        <fullName evidence="2">MarR family transcriptional regulator</fullName>
    </submittedName>
</protein>
<proteinExistence type="predicted"/>
<evidence type="ECO:0000313" key="3">
    <source>
        <dbReference type="Proteomes" id="UP001241072"/>
    </source>
</evidence>
<dbReference type="InterPro" id="IPR000835">
    <property type="entry name" value="HTH_MarR-typ"/>
</dbReference>
<accession>A0ABT9BPY3</accession>
<evidence type="ECO:0000313" key="2">
    <source>
        <dbReference type="EMBL" id="MDO7883004.1"/>
    </source>
</evidence>
<comment type="caution">
    <text evidence="2">The sequence shown here is derived from an EMBL/GenBank/DDBJ whole genome shotgun (WGS) entry which is preliminary data.</text>
</comment>